<proteinExistence type="predicted"/>
<dbReference type="Proteomes" id="UP000676776">
    <property type="component" value="Unassembled WGS sequence"/>
</dbReference>
<evidence type="ECO:0008006" key="3">
    <source>
        <dbReference type="Google" id="ProtNLM"/>
    </source>
</evidence>
<dbReference type="EMBL" id="JAGEVF010000008">
    <property type="protein sequence ID" value="MBO3117284.1"/>
    <property type="molecule type" value="Genomic_DNA"/>
</dbReference>
<protein>
    <recommendedName>
        <fullName evidence="3">Glycine dehydrogenase</fullName>
    </recommendedName>
</protein>
<gene>
    <name evidence="1" type="ORF">J4050_11025</name>
</gene>
<organism evidence="1 2">
    <name type="scientific">Winogradskyella pelagia</name>
    <dbReference type="NCBI Taxonomy" id="2819984"/>
    <lineage>
        <taxon>Bacteria</taxon>
        <taxon>Pseudomonadati</taxon>
        <taxon>Bacteroidota</taxon>
        <taxon>Flavobacteriia</taxon>
        <taxon>Flavobacteriales</taxon>
        <taxon>Flavobacteriaceae</taxon>
        <taxon>Winogradskyella</taxon>
    </lineage>
</organism>
<dbReference type="RefSeq" id="WP_208154639.1">
    <property type="nucleotide sequence ID" value="NZ_JAGEVF010000008.1"/>
</dbReference>
<sequence>MGLFNVNCNEAGHICDKSQYSEAGLWEIIKLKIHHSYCKICREHSKRNSVLTKLLRSAGIEILDEKSKAKMEEDFQKELAKHQEQ</sequence>
<evidence type="ECO:0000313" key="2">
    <source>
        <dbReference type="Proteomes" id="UP000676776"/>
    </source>
</evidence>
<name>A0ABS3T3H3_9FLAO</name>
<comment type="caution">
    <text evidence="1">The sequence shown here is derived from an EMBL/GenBank/DDBJ whole genome shotgun (WGS) entry which is preliminary data.</text>
</comment>
<accession>A0ABS3T3H3</accession>
<keyword evidence="2" id="KW-1185">Reference proteome</keyword>
<reference evidence="1 2" key="1">
    <citation type="submission" date="2021-03" db="EMBL/GenBank/DDBJ databases">
        <title>Winogradskyella sp. nov., isolated from costal sediment.</title>
        <authorList>
            <person name="Gao C."/>
        </authorList>
    </citation>
    <scope>NUCLEOTIDE SEQUENCE [LARGE SCALE GENOMIC DNA]</scope>
    <source>
        <strain evidence="1 2">DF17</strain>
    </source>
</reference>
<evidence type="ECO:0000313" key="1">
    <source>
        <dbReference type="EMBL" id="MBO3117284.1"/>
    </source>
</evidence>